<organism evidence="1 2">
    <name type="scientific">Arthrobacter phage Bridgette</name>
    <dbReference type="NCBI Taxonomy" id="2419949"/>
    <lineage>
        <taxon>Viruses</taxon>
        <taxon>Duplodnaviria</taxon>
        <taxon>Heunggongvirae</taxon>
        <taxon>Uroviricota</taxon>
        <taxon>Caudoviricetes</taxon>
        <taxon>Bridgettevirus</taxon>
        <taxon>Bridgettevirus bridgette</taxon>
    </lineage>
</organism>
<dbReference type="KEGG" id="vg:55006465"/>
<reference evidence="1 2" key="1">
    <citation type="submission" date="2018-09" db="EMBL/GenBank/DDBJ databases">
        <authorList>
            <person name="Rimple P.A."/>
            <person name="Stoner T.H."/>
            <person name="Garlena R.A."/>
            <person name="Russell D.A."/>
            <person name="Pope W.H."/>
            <person name="Jacobs-Sera D."/>
            <person name="Hatfull G.F."/>
        </authorList>
    </citation>
    <scope>NUCLEOTIDE SEQUENCE [LARGE SCALE GENOMIC DNA]</scope>
</reference>
<dbReference type="GeneID" id="55006465"/>
<proteinExistence type="predicted"/>
<name>A0A3G2KE79_9CAUD</name>
<evidence type="ECO:0000313" key="1">
    <source>
        <dbReference type="EMBL" id="AYN57308.1"/>
    </source>
</evidence>
<keyword evidence="2" id="KW-1185">Reference proteome</keyword>
<protein>
    <submittedName>
        <fullName evidence="1">Excise</fullName>
    </submittedName>
</protein>
<dbReference type="RefSeq" id="YP_009815244.1">
    <property type="nucleotide sequence ID" value="NC_048091.1"/>
</dbReference>
<evidence type="ECO:0000313" key="2">
    <source>
        <dbReference type="Proteomes" id="UP000277028"/>
    </source>
</evidence>
<sequence length="75" mass="8998">MTTQVFRTPEQVAPELGMTKYELRNYCKISGIHTRLSKNRIMLHQDDIDRLVEWVRERKAAKDDWAKEPEHDPFK</sequence>
<accession>A0A3G2KE79</accession>
<dbReference type="EMBL" id="MH834603">
    <property type="protein sequence ID" value="AYN57308.1"/>
    <property type="molecule type" value="Genomic_DNA"/>
</dbReference>
<gene>
    <name evidence="1" type="primary">42</name>
    <name evidence="1" type="ORF">PBI_BRIDGETTE_42</name>
</gene>
<dbReference type="Proteomes" id="UP000277028">
    <property type="component" value="Segment"/>
</dbReference>